<dbReference type="OrthoDB" id="9807053at2"/>
<reference evidence="7 8" key="1">
    <citation type="submission" date="2009-08" db="EMBL/GenBank/DDBJ databases">
        <title>The draft genome of Rhodobacter sp. SW2.</title>
        <authorList>
            <consortium name="US DOE Joint Genome Institute (JGI-PGF)"/>
            <person name="Lucas S."/>
            <person name="Copeland A."/>
            <person name="Lapidus A."/>
            <person name="Glavina del Rio T."/>
            <person name="Tice H."/>
            <person name="Bruce D."/>
            <person name="Goodwin L."/>
            <person name="Pitluck S."/>
            <person name="Larimer F."/>
            <person name="Land M.L."/>
            <person name="Hauser L."/>
            <person name="Emerson D."/>
        </authorList>
    </citation>
    <scope>NUCLEOTIDE SEQUENCE [LARGE SCALE GENOMIC DNA]</scope>
    <source>
        <strain evidence="7 8">SW2</strain>
    </source>
</reference>
<gene>
    <name evidence="7" type="ORF">Rsw2DRAFT_0472</name>
</gene>
<evidence type="ECO:0000256" key="6">
    <source>
        <dbReference type="SAM" id="Phobius"/>
    </source>
</evidence>
<dbReference type="RefSeq" id="WP_008027662.1">
    <property type="nucleotide sequence ID" value="NZ_ACYY01000002.1"/>
</dbReference>
<proteinExistence type="predicted"/>
<organism evidence="7 8">
    <name type="scientific">Rhodobacter ferrooxidans</name>
    <dbReference type="NCBI Taxonomy" id="371731"/>
    <lineage>
        <taxon>Bacteria</taxon>
        <taxon>Pseudomonadati</taxon>
        <taxon>Pseudomonadota</taxon>
        <taxon>Alphaproteobacteria</taxon>
        <taxon>Rhodobacterales</taxon>
        <taxon>Rhodobacter group</taxon>
        <taxon>Rhodobacter</taxon>
    </lineage>
</organism>
<evidence type="ECO:0000313" key="7">
    <source>
        <dbReference type="EMBL" id="EEW26669.1"/>
    </source>
</evidence>
<dbReference type="AlphaFoldDB" id="C8RXE4"/>
<feature type="transmembrane region" description="Helical" evidence="6">
    <location>
        <begin position="12"/>
        <end position="33"/>
    </location>
</feature>
<feature type="transmembrane region" description="Helical" evidence="6">
    <location>
        <begin position="45"/>
        <end position="75"/>
    </location>
</feature>
<keyword evidence="2" id="KW-1003">Cell membrane</keyword>
<dbReference type="GO" id="GO:0005886">
    <property type="term" value="C:plasma membrane"/>
    <property type="evidence" value="ECO:0007669"/>
    <property type="project" value="UniProtKB-SubCell"/>
</dbReference>
<dbReference type="PANTHER" id="PTHR30086:SF20">
    <property type="entry name" value="ARGININE EXPORTER PROTEIN ARGO-RELATED"/>
    <property type="match status" value="1"/>
</dbReference>
<evidence type="ECO:0000256" key="2">
    <source>
        <dbReference type="ARBA" id="ARBA00022475"/>
    </source>
</evidence>
<keyword evidence="4 6" id="KW-1133">Transmembrane helix</keyword>
<evidence type="ECO:0000313" key="8">
    <source>
        <dbReference type="Proteomes" id="UP000010121"/>
    </source>
</evidence>
<dbReference type="GO" id="GO:0015171">
    <property type="term" value="F:amino acid transmembrane transporter activity"/>
    <property type="evidence" value="ECO:0007669"/>
    <property type="project" value="TreeGrafter"/>
</dbReference>
<sequence length="210" mass="21642">MFDILFVMPPEQLAAFIAGGLVVNFAPGADAMFATACGIQGGPRVGAAAGFGAGVGVVWHVTLAALGVSALIALYPQALDAVRWLGAAYLLYLGWKAWQAGASGQGRGMPTAARAFRRGVLTNMLNPKPVLFVLAFLPQFVEPQVGPVWQQIVALGSIFAFTGTLVTMGYGALAGYVGQALGARMEIVNKVASVMFVGLAAKLVLDAGGE</sequence>
<evidence type="ECO:0000256" key="5">
    <source>
        <dbReference type="ARBA" id="ARBA00023136"/>
    </source>
</evidence>
<accession>C8RXE4</accession>
<feature type="transmembrane region" description="Helical" evidence="6">
    <location>
        <begin position="152"/>
        <end position="175"/>
    </location>
</feature>
<dbReference type="EMBL" id="ACYY01000002">
    <property type="protein sequence ID" value="EEW26669.1"/>
    <property type="molecule type" value="Genomic_DNA"/>
</dbReference>
<feature type="transmembrane region" description="Helical" evidence="6">
    <location>
        <begin position="81"/>
        <end position="98"/>
    </location>
</feature>
<dbReference type="Proteomes" id="UP000010121">
    <property type="component" value="Unassembled WGS sequence"/>
</dbReference>
<comment type="caution">
    <text evidence="7">The sequence shown here is derived from an EMBL/GenBank/DDBJ whole genome shotgun (WGS) entry which is preliminary data.</text>
</comment>
<keyword evidence="8" id="KW-1185">Reference proteome</keyword>
<dbReference type="STRING" id="371731.Rsw2DRAFT_0472"/>
<keyword evidence="5 6" id="KW-0472">Membrane</keyword>
<protein>
    <submittedName>
        <fullName evidence="7">Lysine exporter protein (LYSE/YGGA)</fullName>
    </submittedName>
</protein>
<keyword evidence="3 6" id="KW-0812">Transmembrane</keyword>
<evidence type="ECO:0000256" key="3">
    <source>
        <dbReference type="ARBA" id="ARBA00022692"/>
    </source>
</evidence>
<dbReference type="Pfam" id="PF01810">
    <property type="entry name" value="LysE"/>
    <property type="match status" value="1"/>
</dbReference>
<evidence type="ECO:0000256" key="1">
    <source>
        <dbReference type="ARBA" id="ARBA00004651"/>
    </source>
</evidence>
<comment type="subcellular location">
    <subcellularLocation>
        <location evidence="1">Cell membrane</location>
        <topology evidence="1">Multi-pass membrane protein</topology>
    </subcellularLocation>
</comment>
<dbReference type="eggNOG" id="COG1280">
    <property type="taxonomic scope" value="Bacteria"/>
</dbReference>
<feature type="transmembrane region" description="Helical" evidence="6">
    <location>
        <begin position="119"/>
        <end position="140"/>
    </location>
</feature>
<evidence type="ECO:0000256" key="4">
    <source>
        <dbReference type="ARBA" id="ARBA00022989"/>
    </source>
</evidence>
<name>C8RXE4_9RHOB</name>
<dbReference type="PIRSF" id="PIRSF006324">
    <property type="entry name" value="LeuE"/>
    <property type="match status" value="1"/>
</dbReference>
<dbReference type="PANTHER" id="PTHR30086">
    <property type="entry name" value="ARGININE EXPORTER PROTEIN ARGO"/>
    <property type="match status" value="1"/>
</dbReference>
<dbReference type="InterPro" id="IPR001123">
    <property type="entry name" value="LeuE-type"/>
</dbReference>